<feature type="region of interest" description="Disordered" evidence="1">
    <location>
        <begin position="1"/>
        <end position="34"/>
    </location>
</feature>
<sequence length="66" mass="7120">MRIEPDFTGTPVTVGEVPTAPVEDPQPSTAESSAKLLPIMPPDSDYESIYHPLDQDGHPYVGLLSL</sequence>
<reference evidence="3" key="1">
    <citation type="submission" date="2022-11" db="UniProtKB">
        <authorList>
            <consortium name="WormBaseParasite"/>
        </authorList>
    </citation>
    <scope>IDENTIFICATION</scope>
</reference>
<keyword evidence="2" id="KW-1185">Reference proteome</keyword>
<dbReference type="WBParaSite" id="PSU_v2.g17662.t1">
    <property type="protein sequence ID" value="PSU_v2.g17662.t1"/>
    <property type="gene ID" value="PSU_v2.g17662"/>
</dbReference>
<dbReference type="AlphaFoldDB" id="A0A914YE02"/>
<organism evidence="2 3">
    <name type="scientific">Panagrolaimus superbus</name>
    <dbReference type="NCBI Taxonomy" id="310955"/>
    <lineage>
        <taxon>Eukaryota</taxon>
        <taxon>Metazoa</taxon>
        <taxon>Ecdysozoa</taxon>
        <taxon>Nematoda</taxon>
        <taxon>Chromadorea</taxon>
        <taxon>Rhabditida</taxon>
        <taxon>Tylenchina</taxon>
        <taxon>Panagrolaimomorpha</taxon>
        <taxon>Panagrolaimoidea</taxon>
        <taxon>Panagrolaimidae</taxon>
        <taxon>Panagrolaimus</taxon>
    </lineage>
</organism>
<proteinExistence type="predicted"/>
<evidence type="ECO:0000256" key="1">
    <source>
        <dbReference type="SAM" id="MobiDB-lite"/>
    </source>
</evidence>
<feature type="compositionally biased region" description="Low complexity" evidence="1">
    <location>
        <begin position="8"/>
        <end position="23"/>
    </location>
</feature>
<evidence type="ECO:0000313" key="3">
    <source>
        <dbReference type="WBParaSite" id="PSU_v2.g17662.t1"/>
    </source>
</evidence>
<dbReference type="Proteomes" id="UP000887577">
    <property type="component" value="Unplaced"/>
</dbReference>
<accession>A0A914YE02</accession>
<name>A0A914YE02_9BILA</name>
<evidence type="ECO:0000313" key="2">
    <source>
        <dbReference type="Proteomes" id="UP000887577"/>
    </source>
</evidence>
<protein>
    <submittedName>
        <fullName evidence="3">Uncharacterized protein</fullName>
    </submittedName>
</protein>